<dbReference type="Proteomes" id="UP000197138">
    <property type="component" value="Unassembled WGS sequence"/>
</dbReference>
<sequence>MFGTECKAVRNKWILKVKRKVDDSIKSHKTRLMVKGYTQKNCRETFSLVV</sequence>
<accession>A0A218VT33</accession>
<dbReference type="EMBL" id="MTKT01006106">
    <property type="protein sequence ID" value="OWM63250.1"/>
    <property type="molecule type" value="Genomic_DNA"/>
</dbReference>
<evidence type="ECO:0000313" key="2">
    <source>
        <dbReference type="Proteomes" id="UP000197138"/>
    </source>
</evidence>
<comment type="caution">
    <text evidence="1">The sequence shown here is derived from an EMBL/GenBank/DDBJ whole genome shotgun (WGS) entry which is preliminary data.</text>
</comment>
<evidence type="ECO:0000313" key="1">
    <source>
        <dbReference type="EMBL" id="OWM63250.1"/>
    </source>
</evidence>
<organism evidence="1 2">
    <name type="scientific">Punica granatum</name>
    <name type="common">Pomegranate</name>
    <dbReference type="NCBI Taxonomy" id="22663"/>
    <lineage>
        <taxon>Eukaryota</taxon>
        <taxon>Viridiplantae</taxon>
        <taxon>Streptophyta</taxon>
        <taxon>Embryophyta</taxon>
        <taxon>Tracheophyta</taxon>
        <taxon>Spermatophyta</taxon>
        <taxon>Magnoliopsida</taxon>
        <taxon>eudicotyledons</taxon>
        <taxon>Gunneridae</taxon>
        <taxon>Pentapetalae</taxon>
        <taxon>rosids</taxon>
        <taxon>malvids</taxon>
        <taxon>Myrtales</taxon>
        <taxon>Lythraceae</taxon>
        <taxon>Punica</taxon>
    </lineage>
</organism>
<name>A0A218VT33_PUNGR</name>
<protein>
    <recommendedName>
        <fullName evidence="3">Reverse transcriptase Ty1/copia-type domain-containing protein</fullName>
    </recommendedName>
</protein>
<evidence type="ECO:0008006" key="3">
    <source>
        <dbReference type="Google" id="ProtNLM"/>
    </source>
</evidence>
<gene>
    <name evidence="1" type="ORF">CDL15_Pgr010650</name>
</gene>
<proteinExistence type="predicted"/>
<reference evidence="2" key="1">
    <citation type="journal article" date="2017" name="Plant J.">
        <title>The pomegranate (Punica granatum L.) genome and the genomics of punicalagin biosynthesis.</title>
        <authorList>
            <person name="Qin G."/>
            <person name="Xu C."/>
            <person name="Ming R."/>
            <person name="Tang H."/>
            <person name="Guyot R."/>
            <person name="Kramer E.M."/>
            <person name="Hu Y."/>
            <person name="Yi X."/>
            <person name="Qi Y."/>
            <person name="Xu X."/>
            <person name="Gao Z."/>
            <person name="Pan H."/>
            <person name="Jian J."/>
            <person name="Tian Y."/>
            <person name="Yue Z."/>
            <person name="Xu Y."/>
        </authorList>
    </citation>
    <scope>NUCLEOTIDE SEQUENCE [LARGE SCALE GENOMIC DNA]</scope>
    <source>
        <strain evidence="2">cv. Dabenzi</strain>
    </source>
</reference>
<dbReference type="AlphaFoldDB" id="A0A218VT33"/>